<feature type="transmembrane region" description="Helical" evidence="5">
    <location>
        <begin position="149"/>
        <end position="174"/>
    </location>
</feature>
<dbReference type="SUPFAM" id="SSF144091">
    <property type="entry name" value="Rhomboid-like"/>
    <property type="match status" value="1"/>
</dbReference>
<feature type="transmembrane region" description="Helical" evidence="5">
    <location>
        <begin position="180"/>
        <end position="198"/>
    </location>
</feature>
<keyword evidence="4 5" id="KW-0472">Membrane</keyword>
<evidence type="ECO:0000256" key="1">
    <source>
        <dbReference type="ARBA" id="ARBA00004141"/>
    </source>
</evidence>
<dbReference type="Proteomes" id="UP000237968">
    <property type="component" value="Unassembled WGS sequence"/>
</dbReference>
<organism evidence="6 7">
    <name type="scientific">Enhygromyxa salina</name>
    <dbReference type="NCBI Taxonomy" id="215803"/>
    <lineage>
        <taxon>Bacteria</taxon>
        <taxon>Pseudomonadati</taxon>
        <taxon>Myxococcota</taxon>
        <taxon>Polyangia</taxon>
        <taxon>Nannocystales</taxon>
        <taxon>Nannocystaceae</taxon>
        <taxon>Enhygromyxa</taxon>
    </lineage>
</organism>
<name>A0A2S9YHE0_9BACT</name>
<keyword evidence="7" id="KW-1185">Reference proteome</keyword>
<evidence type="ECO:0000256" key="5">
    <source>
        <dbReference type="SAM" id="Phobius"/>
    </source>
</evidence>
<dbReference type="OrthoDB" id="9835876at2"/>
<reference evidence="6 7" key="1">
    <citation type="submission" date="2018-03" db="EMBL/GenBank/DDBJ databases">
        <title>Draft Genome Sequences of the Obligatory Marine Myxobacteria Enhygromyxa salina SWB005.</title>
        <authorList>
            <person name="Poehlein A."/>
            <person name="Moghaddam J.A."/>
            <person name="Harms H."/>
            <person name="Alanjari M."/>
            <person name="Koenig G.M."/>
            <person name="Daniel R."/>
            <person name="Schaeberle T.F."/>
        </authorList>
    </citation>
    <scope>NUCLEOTIDE SEQUENCE [LARGE SCALE GENOMIC DNA]</scope>
    <source>
        <strain evidence="6 7">SWB005</strain>
    </source>
</reference>
<feature type="transmembrane region" description="Helical" evidence="5">
    <location>
        <begin position="116"/>
        <end position="137"/>
    </location>
</feature>
<gene>
    <name evidence="6" type="ORF">ENSA5_06570</name>
</gene>
<dbReference type="RefSeq" id="WP_106390110.1">
    <property type="nucleotide sequence ID" value="NZ_PVNK01000035.1"/>
</dbReference>
<sequence>MLPRFRRGAFALFALVFLTTMLLGDRSSFDSALTLRPAQVLDGHQWWTPLSALFHYPEGLGLVGLLWTLSIQWVIGSRLEGFWGTTRYLIMVLVAGLVGYGAVLGLGLGFGASVPALAYAGPGPLDTAAVVAFAWVFANERMKLNRTEISPLLVAGVAGPISVGFPLLVTLVAGTPIAQAWPSLIPGAVAAAVATVFVQPWRKREKSGKVGPTKLRGQPHLRVIRTPDDMLN</sequence>
<proteinExistence type="predicted"/>
<accession>A0A2S9YHE0</accession>
<protein>
    <recommendedName>
        <fullName evidence="8">Rhomboid family protein</fullName>
    </recommendedName>
</protein>
<dbReference type="AlphaFoldDB" id="A0A2S9YHE0"/>
<evidence type="ECO:0000313" key="6">
    <source>
        <dbReference type="EMBL" id="PRQ04533.1"/>
    </source>
</evidence>
<keyword evidence="2 5" id="KW-0812">Transmembrane</keyword>
<evidence type="ECO:0000256" key="3">
    <source>
        <dbReference type="ARBA" id="ARBA00022989"/>
    </source>
</evidence>
<keyword evidence="3 5" id="KW-1133">Transmembrane helix</keyword>
<comment type="subcellular location">
    <subcellularLocation>
        <location evidence="1">Membrane</location>
        <topology evidence="1">Multi-pass membrane protein</topology>
    </subcellularLocation>
</comment>
<evidence type="ECO:0000313" key="7">
    <source>
        <dbReference type="Proteomes" id="UP000237968"/>
    </source>
</evidence>
<comment type="caution">
    <text evidence="6">The sequence shown here is derived from an EMBL/GenBank/DDBJ whole genome shotgun (WGS) entry which is preliminary data.</text>
</comment>
<dbReference type="GO" id="GO:0016020">
    <property type="term" value="C:membrane"/>
    <property type="evidence" value="ECO:0007669"/>
    <property type="project" value="UniProtKB-SubCell"/>
</dbReference>
<evidence type="ECO:0000256" key="2">
    <source>
        <dbReference type="ARBA" id="ARBA00022692"/>
    </source>
</evidence>
<evidence type="ECO:0000256" key="4">
    <source>
        <dbReference type="ARBA" id="ARBA00023136"/>
    </source>
</evidence>
<feature type="transmembrane region" description="Helical" evidence="5">
    <location>
        <begin position="59"/>
        <end position="76"/>
    </location>
</feature>
<evidence type="ECO:0008006" key="8">
    <source>
        <dbReference type="Google" id="ProtNLM"/>
    </source>
</evidence>
<dbReference type="Gene3D" id="1.20.1540.10">
    <property type="entry name" value="Rhomboid-like"/>
    <property type="match status" value="1"/>
</dbReference>
<feature type="transmembrane region" description="Helical" evidence="5">
    <location>
        <begin position="88"/>
        <end position="110"/>
    </location>
</feature>
<dbReference type="EMBL" id="PVNK01000035">
    <property type="protein sequence ID" value="PRQ04533.1"/>
    <property type="molecule type" value="Genomic_DNA"/>
</dbReference>
<dbReference type="InterPro" id="IPR035952">
    <property type="entry name" value="Rhomboid-like_sf"/>
</dbReference>